<sequence>MTKMSKLTLNDDTDPRFSHMRDPFGKWNEKSPYTELLDQLTLTEQEAQNYRDMVEFITKRRFFYE</sequence>
<reference evidence="2" key="1">
    <citation type="submission" date="2024-03" db="EMBL/GenBank/DDBJ databases">
        <title>Diverse circular DNA viruses in blood, oral, and fecal samples of captive lemurs.</title>
        <authorList>
            <person name="Paietta E.N."/>
            <person name="Kraberger S."/>
            <person name="Lund M.C."/>
            <person name="Custer J.M."/>
            <person name="Vargas K.M."/>
            <person name="Ehmke E.E."/>
            <person name="Yoder A.D."/>
            <person name="Varsani A."/>
        </authorList>
    </citation>
    <scope>NUCLEOTIDE SEQUENCE</scope>
    <source>
        <strain evidence="2">Duke_17_45</strain>
    </source>
</reference>
<feature type="region of interest" description="Disordered" evidence="1">
    <location>
        <begin position="1"/>
        <end position="23"/>
    </location>
</feature>
<evidence type="ECO:0000313" key="2">
    <source>
        <dbReference type="EMBL" id="XCD03105.1"/>
    </source>
</evidence>
<feature type="compositionally biased region" description="Basic and acidic residues" evidence="1">
    <location>
        <begin position="13"/>
        <end position="23"/>
    </location>
</feature>
<feature type="compositionally biased region" description="Polar residues" evidence="1">
    <location>
        <begin position="1"/>
        <end position="10"/>
    </location>
</feature>
<accession>A0AAU8AUS9</accession>
<protein>
    <submittedName>
        <fullName evidence="2">Uncharacterized protein</fullName>
    </submittedName>
</protein>
<organism evidence="2">
    <name type="scientific">Dulem virus 31</name>
    <dbReference type="NCBI Taxonomy" id="3145749"/>
    <lineage>
        <taxon>Viruses</taxon>
        <taxon>Monodnaviria</taxon>
        <taxon>Sangervirae</taxon>
        <taxon>Phixviricota</taxon>
        <taxon>Malgrandaviricetes</taxon>
        <taxon>Petitvirales</taxon>
        <taxon>Microviridae</taxon>
        <taxon>Microvirus</taxon>
    </lineage>
</organism>
<dbReference type="EMBL" id="PP511318">
    <property type="protein sequence ID" value="XCD03105.1"/>
    <property type="molecule type" value="Genomic_DNA"/>
</dbReference>
<name>A0AAU8AUS9_9VIRU</name>
<proteinExistence type="predicted"/>
<evidence type="ECO:0000256" key="1">
    <source>
        <dbReference type="SAM" id="MobiDB-lite"/>
    </source>
</evidence>